<sequence>MEVVLPLDNENLLLIERERAFLAAQQNQPLTYNPNNDVDAFEPLLNVEANEEAGFLQTYPVESPDGYMKKS</sequence>
<reference evidence="1" key="1">
    <citation type="journal article" date="2019" name="bioRxiv">
        <title>The Genome of the Zebra Mussel, Dreissena polymorpha: A Resource for Invasive Species Research.</title>
        <authorList>
            <person name="McCartney M.A."/>
            <person name="Auch B."/>
            <person name="Kono T."/>
            <person name="Mallez S."/>
            <person name="Zhang Y."/>
            <person name="Obille A."/>
            <person name="Becker A."/>
            <person name="Abrahante J.E."/>
            <person name="Garbe J."/>
            <person name="Badalamenti J.P."/>
            <person name="Herman A."/>
            <person name="Mangelson H."/>
            <person name="Liachko I."/>
            <person name="Sullivan S."/>
            <person name="Sone E.D."/>
            <person name="Koren S."/>
            <person name="Silverstein K.A.T."/>
            <person name="Beckman K.B."/>
            <person name="Gohl D.M."/>
        </authorList>
    </citation>
    <scope>NUCLEOTIDE SEQUENCE</scope>
    <source>
        <strain evidence="1">Duluth1</strain>
        <tissue evidence="1">Whole animal</tissue>
    </source>
</reference>
<organism evidence="1 2">
    <name type="scientific">Dreissena polymorpha</name>
    <name type="common">Zebra mussel</name>
    <name type="synonym">Mytilus polymorpha</name>
    <dbReference type="NCBI Taxonomy" id="45954"/>
    <lineage>
        <taxon>Eukaryota</taxon>
        <taxon>Metazoa</taxon>
        <taxon>Spiralia</taxon>
        <taxon>Lophotrochozoa</taxon>
        <taxon>Mollusca</taxon>
        <taxon>Bivalvia</taxon>
        <taxon>Autobranchia</taxon>
        <taxon>Heteroconchia</taxon>
        <taxon>Euheterodonta</taxon>
        <taxon>Imparidentia</taxon>
        <taxon>Neoheterodontei</taxon>
        <taxon>Myida</taxon>
        <taxon>Dreissenoidea</taxon>
        <taxon>Dreissenidae</taxon>
        <taxon>Dreissena</taxon>
    </lineage>
</organism>
<name>A0A9D4CNK3_DREPO</name>
<proteinExistence type="predicted"/>
<gene>
    <name evidence="1" type="ORF">DPMN_053413</name>
</gene>
<reference evidence="1" key="2">
    <citation type="submission" date="2020-11" db="EMBL/GenBank/DDBJ databases">
        <authorList>
            <person name="McCartney M.A."/>
            <person name="Auch B."/>
            <person name="Kono T."/>
            <person name="Mallez S."/>
            <person name="Becker A."/>
            <person name="Gohl D.M."/>
            <person name="Silverstein K.A.T."/>
            <person name="Koren S."/>
            <person name="Bechman K.B."/>
            <person name="Herman A."/>
            <person name="Abrahante J.E."/>
            <person name="Garbe J."/>
        </authorList>
    </citation>
    <scope>NUCLEOTIDE SEQUENCE</scope>
    <source>
        <strain evidence="1">Duluth1</strain>
        <tissue evidence="1">Whole animal</tissue>
    </source>
</reference>
<evidence type="ECO:0000313" key="1">
    <source>
        <dbReference type="EMBL" id="KAH3727475.1"/>
    </source>
</evidence>
<protein>
    <submittedName>
        <fullName evidence="1">Uncharacterized protein</fullName>
    </submittedName>
</protein>
<keyword evidence="2" id="KW-1185">Reference proteome</keyword>
<dbReference type="EMBL" id="JAIWYP010000012">
    <property type="protein sequence ID" value="KAH3727475.1"/>
    <property type="molecule type" value="Genomic_DNA"/>
</dbReference>
<accession>A0A9D4CNK3</accession>
<evidence type="ECO:0000313" key="2">
    <source>
        <dbReference type="Proteomes" id="UP000828390"/>
    </source>
</evidence>
<dbReference type="Proteomes" id="UP000828390">
    <property type="component" value="Unassembled WGS sequence"/>
</dbReference>
<dbReference type="AlphaFoldDB" id="A0A9D4CNK3"/>
<comment type="caution">
    <text evidence="1">The sequence shown here is derived from an EMBL/GenBank/DDBJ whole genome shotgun (WGS) entry which is preliminary data.</text>
</comment>